<dbReference type="InterPro" id="IPR036412">
    <property type="entry name" value="HAD-like_sf"/>
</dbReference>
<feature type="binding site" evidence="15">
    <location>
        <position position="744"/>
    </location>
    <ligand>
        <name>ATP</name>
        <dbReference type="ChEBI" id="CHEBI:30616"/>
    </ligand>
</feature>
<keyword evidence="4 17" id="KW-0812">Transmembrane</keyword>
<feature type="region of interest" description="Disordered" evidence="18">
    <location>
        <begin position="556"/>
        <end position="577"/>
    </location>
</feature>
<dbReference type="InterPro" id="IPR023299">
    <property type="entry name" value="ATPase_P-typ_cyto_dom_N"/>
</dbReference>
<feature type="region of interest" description="Disordered" evidence="18">
    <location>
        <begin position="1356"/>
        <end position="1379"/>
    </location>
</feature>
<evidence type="ECO:0000256" key="6">
    <source>
        <dbReference type="ARBA" id="ARBA00022741"/>
    </source>
</evidence>
<dbReference type="GO" id="GO:0140326">
    <property type="term" value="F:ATPase-coupled intramembrane lipid transporter activity"/>
    <property type="evidence" value="ECO:0007669"/>
    <property type="project" value="UniProtKB-EC"/>
</dbReference>
<dbReference type="FunFam" id="3.40.50.1000:FF:000014">
    <property type="entry name" value="Phospholipid-transporting ATPase"/>
    <property type="match status" value="1"/>
</dbReference>
<dbReference type="NCBIfam" id="TIGR01494">
    <property type="entry name" value="ATPase_P-type"/>
    <property type="match status" value="1"/>
</dbReference>
<feature type="transmembrane region" description="Helical" evidence="17">
    <location>
        <begin position="376"/>
        <end position="394"/>
    </location>
</feature>
<comment type="catalytic activity">
    <reaction evidence="12 17">
        <text>ATP + H2O + phospholipidSide 1 = ADP + phosphate + phospholipidSide 2.</text>
        <dbReference type="EC" id="7.6.2.1"/>
    </reaction>
</comment>
<feature type="transmembrane region" description="Helical" evidence="17">
    <location>
        <begin position="1117"/>
        <end position="1139"/>
    </location>
</feature>
<evidence type="ECO:0000259" key="19">
    <source>
        <dbReference type="Pfam" id="PF16209"/>
    </source>
</evidence>
<evidence type="ECO:0000256" key="11">
    <source>
        <dbReference type="ARBA" id="ARBA00023136"/>
    </source>
</evidence>
<feature type="binding site" evidence="15">
    <location>
        <position position="493"/>
    </location>
    <ligand>
        <name>ATP</name>
        <dbReference type="ChEBI" id="CHEBI:30616"/>
    </ligand>
</feature>
<dbReference type="PANTHER" id="PTHR24092:SF153">
    <property type="entry name" value="PHOSPHOLIPID-TRANSPORTING ATPASE"/>
    <property type="match status" value="1"/>
</dbReference>
<feature type="domain" description="P-type ATPase C-terminal" evidence="20">
    <location>
        <begin position="1003"/>
        <end position="1253"/>
    </location>
</feature>
<evidence type="ECO:0000256" key="12">
    <source>
        <dbReference type="ARBA" id="ARBA00034036"/>
    </source>
</evidence>
<dbReference type="EC" id="7.6.2.1" evidence="17"/>
<dbReference type="Gene3D" id="2.70.150.10">
    <property type="entry name" value="Calcium-transporting ATPase, cytoplasmic transduction domain A"/>
    <property type="match status" value="1"/>
</dbReference>
<dbReference type="InterPro" id="IPR023214">
    <property type="entry name" value="HAD_sf"/>
</dbReference>
<dbReference type="Proteomes" id="UP000284706">
    <property type="component" value="Unassembled WGS sequence"/>
</dbReference>
<feature type="binding site" evidence="16">
    <location>
        <position position="494"/>
    </location>
    <ligand>
        <name>Mg(2+)</name>
        <dbReference type="ChEBI" id="CHEBI:18420"/>
    </ligand>
</feature>
<feature type="active site" description="4-aspartylphosphate intermediate" evidence="14">
    <location>
        <position position="492"/>
    </location>
</feature>
<dbReference type="InParanoid" id="A0A409W8C7"/>
<feature type="domain" description="P-type ATPase N-terminal" evidence="19">
    <location>
        <begin position="57"/>
        <end position="112"/>
    </location>
</feature>
<evidence type="ECO:0000256" key="2">
    <source>
        <dbReference type="ARBA" id="ARBA00008109"/>
    </source>
</evidence>
<dbReference type="SUPFAM" id="SSF81653">
    <property type="entry name" value="Calcium ATPase, transduction domain A"/>
    <property type="match status" value="1"/>
</dbReference>
<dbReference type="FunFam" id="3.40.1110.10:FF:000087">
    <property type="entry name" value="Phospholipid-transporting ATPase"/>
    <property type="match status" value="1"/>
</dbReference>
<feature type="transmembrane region" description="Helical" evidence="17">
    <location>
        <begin position="1224"/>
        <end position="1244"/>
    </location>
</feature>
<dbReference type="PANTHER" id="PTHR24092">
    <property type="entry name" value="PROBABLE PHOSPHOLIPID-TRANSPORTING ATPASE"/>
    <property type="match status" value="1"/>
</dbReference>
<evidence type="ECO:0000256" key="15">
    <source>
        <dbReference type="PIRSR" id="PIRSR606539-2"/>
    </source>
</evidence>
<feature type="binding site" evidence="16">
    <location>
        <position position="977"/>
    </location>
    <ligand>
        <name>Mg(2+)</name>
        <dbReference type="ChEBI" id="CHEBI:18420"/>
    </ligand>
</feature>
<feature type="binding site" evidence="15">
    <location>
        <position position="710"/>
    </location>
    <ligand>
        <name>ATP</name>
        <dbReference type="ChEBI" id="CHEBI:30616"/>
    </ligand>
</feature>
<reference evidence="21 22" key="1">
    <citation type="journal article" date="2018" name="Evol. Lett.">
        <title>Horizontal gene cluster transfer increased hallucinogenic mushroom diversity.</title>
        <authorList>
            <person name="Reynolds H.T."/>
            <person name="Vijayakumar V."/>
            <person name="Gluck-Thaler E."/>
            <person name="Korotkin H.B."/>
            <person name="Matheny P.B."/>
            <person name="Slot J.C."/>
        </authorList>
    </citation>
    <scope>NUCLEOTIDE SEQUENCE [LARGE SCALE GENOMIC DNA]</scope>
    <source>
        <strain evidence="21 22">SRW20</strain>
    </source>
</reference>
<feature type="transmembrane region" description="Helical" evidence="17">
    <location>
        <begin position="1178"/>
        <end position="1204"/>
    </location>
</feature>
<feature type="binding site" evidence="15">
    <location>
        <position position="825"/>
    </location>
    <ligand>
        <name>ATP</name>
        <dbReference type="ChEBI" id="CHEBI:30616"/>
    </ligand>
</feature>
<dbReference type="PRINTS" id="PR00119">
    <property type="entry name" value="CATATPASE"/>
</dbReference>
<feature type="transmembrane region" description="Helical" evidence="17">
    <location>
        <begin position="1035"/>
        <end position="1054"/>
    </location>
</feature>
<evidence type="ECO:0000256" key="8">
    <source>
        <dbReference type="ARBA" id="ARBA00022842"/>
    </source>
</evidence>
<evidence type="ECO:0000256" key="17">
    <source>
        <dbReference type="RuleBase" id="RU362033"/>
    </source>
</evidence>
<evidence type="ECO:0000256" key="4">
    <source>
        <dbReference type="ARBA" id="ARBA00022692"/>
    </source>
</evidence>
<feature type="transmembrane region" description="Helical" evidence="17">
    <location>
        <begin position="109"/>
        <end position="127"/>
    </location>
</feature>
<feature type="transmembrane region" description="Helical" evidence="17">
    <location>
        <begin position="1066"/>
        <end position="1087"/>
    </location>
</feature>
<evidence type="ECO:0000256" key="13">
    <source>
        <dbReference type="ARBA" id="ARBA00049128"/>
    </source>
</evidence>
<dbReference type="InterPro" id="IPR044492">
    <property type="entry name" value="P_typ_ATPase_HD_dom"/>
</dbReference>
<dbReference type="SFLD" id="SFLDF00027">
    <property type="entry name" value="p-type_atpase"/>
    <property type="match status" value="1"/>
</dbReference>
<dbReference type="SUPFAM" id="SSF81665">
    <property type="entry name" value="Calcium ATPase, transmembrane domain M"/>
    <property type="match status" value="1"/>
</dbReference>
<dbReference type="InterPro" id="IPR018303">
    <property type="entry name" value="ATPase_P-typ_P_site"/>
</dbReference>
<dbReference type="STRING" id="231916.A0A409W8C7"/>
<evidence type="ECO:0000313" key="22">
    <source>
        <dbReference type="Proteomes" id="UP000284706"/>
    </source>
</evidence>
<keyword evidence="11 17" id="KW-0472">Membrane</keyword>
<evidence type="ECO:0000256" key="16">
    <source>
        <dbReference type="PIRSR" id="PIRSR606539-3"/>
    </source>
</evidence>
<comment type="cofactor">
    <cofactor evidence="16">
        <name>Mg(2+)</name>
        <dbReference type="ChEBI" id="CHEBI:18420"/>
    </cofactor>
</comment>
<dbReference type="InterPro" id="IPR001757">
    <property type="entry name" value="P_typ_ATPase"/>
</dbReference>
<dbReference type="EMBL" id="NHYE01005314">
    <property type="protein sequence ID" value="PPQ74782.1"/>
    <property type="molecule type" value="Genomic_DNA"/>
</dbReference>
<feature type="binding site" evidence="15">
    <location>
        <position position="684"/>
    </location>
    <ligand>
        <name>ATP</name>
        <dbReference type="ChEBI" id="CHEBI:30616"/>
    </ligand>
</feature>
<dbReference type="Pfam" id="PF16209">
    <property type="entry name" value="PhoLip_ATPase_N"/>
    <property type="match status" value="1"/>
</dbReference>
<dbReference type="InterPro" id="IPR032630">
    <property type="entry name" value="P_typ_ATPase_c"/>
</dbReference>
<sequence>MVKSKSKPSRFGVWYERLAAFRVEDLFTRKRPPGPPRTVFVNEPLPTDYFDGKGKVKQEHVYTSNQVITSKYTIITFLPRNLLEQFRRVANIYFLFISILQFFPKFSTISPGAVILPLLIVLAVTALKDGYEDFKRHEADNEVNKSKVLVLSGGNWTNPNHTEEKTRSLSSAILPKRSKNISSSARNLESNLKDIARIGIEYDYEDDASEISDSGTKPHWKRTSWEDLRVGDFVKILDNESFPADILICSTSEEDNVAFVETKNLDGETNLKSRRGVPALSSFNNARACADSPNAFSVQCERPDTDMYRLNGTVTMNGVASPVDLSMTLLRGTVLRNTGWAIGVVLFTGLDTKIVLNSGGTPSKRSRVERLMNPQVFINLIILLVLAVVCAIADSRLEVKEFPMGAPWLFDDNESGDNPKINGLVTWAFALLTFQDIVPISLYISMEVVRTCQAAFIYFDSDIYYDKTNQATKARTWNLADDLGQIEYIFSDKTGTLTQNSMVFRMCSIGGKAYRGDRVSLEDAEEKSLPVKSASVLEQSLSQIVEVDIWAARGHASGSSRSLGGGDDKKISSSNETERFTDPDLLEDIQVAAKSGAESDPSSHTYRLNAFFTVLSLCHTVLASKDLISGKIEYKAQSPDEAALVQAAADMGFVFLGKDKEILSLRTPKSEDVERYELLDILEFTSARKRMSVVLRRMDVESSDILLLTKGADNVIFERLRPGQDQLKRETESHLNEFASTGLRTLTLGYRTISAEEYDTWSLRYQEATISLEDREKRVEEVSNQLEQNLHLLGATAIEDRLQDGVPETIEDLKKAGIKIWVATGDKLETAIAIGRSTNLISADSNIVIIKGGSRPVLTQMINALEQFFPERGEDKDVDMPSLPKDTLPEIPLQRVNSGVSSIVGAENGERPGGFILVVDGAALLEAFADDENKDTLLRLAILCDGVICCRVSPLQKALIVRLVKDGLGAMTLAIGDGANDVSMIQAADVGIGISGEEGLQAVNSSDFAIAQFRFLKKLLLVHGHWSYARNGTMIINFFYKNIVPTGILWWFQIYDGWSATYVTDYTYILFWNSLWTIAPVVGLGIFDRFLNSHVLMQVPELYRYGREQTWFGTRLFLIYLFDGIVQSVIIYFLLLYAYQTTTSRTDGYDVYLHEFSTTMALSATLVVDIFTGLDATAWTFFIFLTVFFGIVVQWVFTVIYSLISPGYAVTMLYGNDYYLFRSAYFWLGILLTFVLALTPRMLYKAWKFGFNPGDLETFKLLQHLYPNRDFSSYSRPSQPVSDLTALKREPALSRNNSRASSVVSLTPRFGRPSMDVRSASRTDMSTGIVSVDRGFDFATEEHGVEMRRVQTNLSERRMSKQVAKSRRSPSSKGKDAISNVLTLSRSFLRKKGSSP</sequence>
<keyword evidence="7 15" id="KW-0067">ATP-binding</keyword>
<feature type="binding site" evidence="16">
    <location>
        <position position="981"/>
    </location>
    <ligand>
        <name>Mg(2+)</name>
        <dbReference type="ChEBI" id="CHEBI:18420"/>
    </ligand>
</feature>
<feature type="binding site" evidence="15">
    <location>
        <position position="951"/>
    </location>
    <ligand>
        <name>ATP</name>
        <dbReference type="ChEBI" id="CHEBI:30616"/>
    </ligand>
</feature>
<feature type="binding site" evidence="15">
    <location>
        <position position="980"/>
    </location>
    <ligand>
        <name>ATP</name>
        <dbReference type="ChEBI" id="CHEBI:30616"/>
    </ligand>
</feature>
<dbReference type="SFLD" id="SFLDS00003">
    <property type="entry name" value="Haloacid_Dehalogenase"/>
    <property type="match status" value="1"/>
</dbReference>
<evidence type="ECO:0000256" key="18">
    <source>
        <dbReference type="SAM" id="MobiDB-lite"/>
    </source>
</evidence>
<feature type="transmembrane region" description="Helical" evidence="17">
    <location>
        <begin position="1151"/>
        <end position="1171"/>
    </location>
</feature>
<dbReference type="InterPro" id="IPR023298">
    <property type="entry name" value="ATPase_P-typ_TM_dom_sf"/>
</dbReference>
<feature type="compositionally biased region" description="Basic and acidic residues" evidence="18">
    <location>
        <begin position="566"/>
        <end position="577"/>
    </location>
</feature>
<dbReference type="GO" id="GO:0016887">
    <property type="term" value="F:ATP hydrolysis activity"/>
    <property type="evidence" value="ECO:0007669"/>
    <property type="project" value="InterPro"/>
</dbReference>
<evidence type="ECO:0000313" key="21">
    <source>
        <dbReference type="EMBL" id="PPQ74782.1"/>
    </source>
</evidence>
<dbReference type="SUPFAM" id="SSF56784">
    <property type="entry name" value="HAD-like"/>
    <property type="match status" value="1"/>
</dbReference>
<comment type="subcellular location">
    <subcellularLocation>
        <location evidence="1 17">Membrane</location>
        <topology evidence="1 17">Multi-pass membrane protein</topology>
    </subcellularLocation>
</comment>
<dbReference type="Pfam" id="PF13246">
    <property type="entry name" value="Cation_ATPase"/>
    <property type="match status" value="1"/>
</dbReference>
<dbReference type="InterPro" id="IPR006539">
    <property type="entry name" value="P-type_ATPase_IV"/>
</dbReference>
<feature type="binding site" evidence="15">
    <location>
        <position position="957"/>
    </location>
    <ligand>
        <name>ATP</name>
        <dbReference type="ChEBI" id="CHEBI:30616"/>
    </ligand>
</feature>
<feature type="binding site" evidence="15">
    <location>
        <position position="824"/>
    </location>
    <ligand>
        <name>ATP</name>
        <dbReference type="ChEBI" id="CHEBI:30616"/>
    </ligand>
</feature>
<dbReference type="SUPFAM" id="SSF81660">
    <property type="entry name" value="Metal cation-transporting ATPase, ATP-binding domain N"/>
    <property type="match status" value="1"/>
</dbReference>
<comment type="caution">
    <text evidence="21">The sequence shown here is derived from an EMBL/GenBank/DDBJ whole genome shotgun (WGS) entry which is preliminary data.</text>
</comment>
<dbReference type="OrthoDB" id="377733at2759"/>
<keyword evidence="9 17" id="KW-1278">Translocase</keyword>
<comment type="catalytic activity">
    <reaction evidence="13">
        <text>a 1,2-diacyl-sn-glycero-3-phosphoethanolamine(out) + ATP + H2O = a 1,2-diacyl-sn-glycero-3-phosphoethanolamine(in) + ADP + phosphate + H(+)</text>
        <dbReference type="Rhea" id="RHEA:66132"/>
        <dbReference type="ChEBI" id="CHEBI:15377"/>
        <dbReference type="ChEBI" id="CHEBI:15378"/>
        <dbReference type="ChEBI" id="CHEBI:30616"/>
        <dbReference type="ChEBI" id="CHEBI:43474"/>
        <dbReference type="ChEBI" id="CHEBI:64612"/>
        <dbReference type="ChEBI" id="CHEBI:456216"/>
    </reaction>
    <physiologicalReaction direction="left-to-right" evidence="13">
        <dbReference type="Rhea" id="RHEA:66133"/>
    </physiologicalReaction>
</comment>
<dbReference type="SFLD" id="SFLDG00002">
    <property type="entry name" value="C1.7:_P-type_atpase_like"/>
    <property type="match status" value="1"/>
</dbReference>
<organism evidence="21 22">
    <name type="scientific">Gymnopilus dilepis</name>
    <dbReference type="NCBI Taxonomy" id="231916"/>
    <lineage>
        <taxon>Eukaryota</taxon>
        <taxon>Fungi</taxon>
        <taxon>Dikarya</taxon>
        <taxon>Basidiomycota</taxon>
        <taxon>Agaricomycotina</taxon>
        <taxon>Agaricomycetes</taxon>
        <taxon>Agaricomycetidae</taxon>
        <taxon>Agaricales</taxon>
        <taxon>Agaricineae</taxon>
        <taxon>Hymenogastraceae</taxon>
        <taxon>Gymnopilus</taxon>
    </lineage>
</organism>
<dbReference type="GO" id="GO:0000287">
    <property type="term" value="F:magnesium ion binding"/>
    <property type="evidence" value="ECO:0007669"/>
    <property type="project" value="UniProtKB-UniRule"/>
</dbReference>
<dbReference type="Gene3D" id="3.40.50.1000">
    <property type="entry name" value="HAD superfamily/HAD-like"/>
    <property type="match status" value="1"/>
</dbReference>
<evidence type="ECO:0000256" key="1">
    <source>
        <dbReference type="ARBA" id="ARBA00004141"/>
    </source>
</evidence>
<dbReference type="PROSITE" id="PS00154">
    <property type="entry name" value="ATPASE_E1_E2"/>
    <property type="match status" value="1"/>
</dbReference>
<keyword evidence="8 16" id="KW-0460">Magnesium</keyword>
<dbReference type="Pfam" id="PF16212">
    <property type="entry name" value="PhoLip_ATPase_C"/>
    <property type="match status" value="1"/>
</dbReference>
<dbReference type="FunFam" id="3.40.50.1000:FF:000001">
    <property type="entry name" value="Phospholipid-transporting ATPase IC"/>
    <property type="match status" value="1"/>
</dbReference>
<dbReference type="InterPro" id="IPR008250">
    <property type="entry name" value="ATPase_P-typ_transduc_dom_A_sf"/>
</dbReference>
<evidence type="ECO:0000256" key="9">
    <source>
        <dbReference type="ARBA" id="ARBA00022967"/>
    </source>
</evidence>
<proteinExistence type="inferred from homology"/>
<keyword evidence="10 17" id="KW-1133">Transmembrane helix</keyword>
<evidence type="ECO:0000256" key="3">
    <source>
        <dbReference type="ARBA" id="ARBA00022553"/>
    </source>
</evidence>
<dbReference type="GO" id="GO:0045332">
    <property type="term" value="P:phospholipid translocation"/>
    <property type="evidence" value="ECO:0007669"/>
    <property type="project" value="TreeGrafter"/>
</dbReference>
<evidence type="ECO:0000256" key="14">
    <source>
        <dbReference type="PIRSR" id="PIRSR606539-1"/>
    </source>
</evidence>
<keyword evidence="6 15" id="KW-0547">Nucleotide-binding</keyword>
<dbReference type="GO" id="GO:0005524">
    <property type="term" value="F:ATP binding"/>
    <property type="evidence" value="ECO:0007669"/>
    <property type="project" value="UniProtKB-UniRule"/>
</dbReference>
<feature type="binding site" evidence="15">
    <location>
        <position position="826"/>
    </location>
    <ligand>
        <name>ATP</name>
        <dbReference type="ChEBI" id="CHEBI:30616"/>
    </ligand>
</feature>
<evidence type="ECO:0000256" key="7">
    <source>
        <dbReference type="ARBA" id="ARBA00022840"/>
    </source>
</evidence>
<evidence type="ECO:0000256" key="5">
    <source>
        <dbReference type="ARBA" id="ARBA00022723"/>
    </source>
</evidence>
<evidence type="ECO:0000259" key="20">
    <source>
        <dbReference type="Pfam" id="PF16212"/>
    </source>
</evidence>
<feature type="binding site" evidence="15">
    <location>
        <position position="494"/>
    </location>
    <ligand>
        <name>ATP</name>
        <dbReference type="ChEBI" id="CHEBI:30616"/>
    </ligand>
</feature>
<dbReference type="NCBIfam" id="TIGR01652">
    <property type="entry name" value="ATPase-Plipid"/>
    <property type="match status" value="1"/>
</dbReference>
<feature type="binding site" evidence="15">
    <location>
        <position position="981"/>
    </location>
    <ligand>
        <name>ATP</name>
        <dbReference type="ChEBI" id="CHEBI:30616"/>
    </ligand>
</feature>
<protein>
    <recommendedName>
        <fullName evidence="17">Phospholipid-transporting ATPase</fullName>
        <ecNumber evidence="17">7.6.2.1</ecNumber>
    </recommendedName>
</protein>
<feature type="transmembrane region" description="Helical" evidence="17">
    <location>
        <begin position="86"/>
        <end position="103"/>
    </location>
</feature>
<dbReference type="GO" id="GO:0005886">
    <property type="term" value="C:plasma membrane"/>
    <property type="evidence" value="ECO:0007669"/>
    <property type="project" value="TreeGrafter"/>
</dbReference>
<evidence type="ECO:0000256" key="10">
    <source>
        <dbReference type="ARBA" id="ARBA00022989"/>
    </source>
</evidence>
<accession>A0A409W8C7</accession>
<name>A0A409W8C7_9AGAR</name>
<keyword evidence="22" id="KW-1185">Reference proteome</keyword>
<dbReference type="Gene3D" id="3.40.1110.10">
    <property type="entry name" value="Calcium-transporting ATPase, cytoplasmic domain N"/>
    <property type="match status" value="1"/>
</dbReference>
<feature type="binding site" evidence="15">
    <location>
        <position position="492"/>
    </location>
    <ligand>
        <name>ATP</name>
        <dbReference type="ChEBI" id="CHEBI:30616"/>
    </ligand>
</feature>
<keyword evidence="5 16" id="KW-0479">Metal-binding</keyword>
<feature type="binding site" evidence="16">
    <location>
        <position position="492"/>
    </location>
    <ligand>
        <name>Mg(2+)</name>
        <dbReference type="ChEBI" id="CHEBI:18420"/>
    </ligand>
</feature>
<dbReference type="InterPro" id="IPR032631">
    <property type="entry name" value="P-type_ATPase_N"/>
</dbReference>
<comment type="similarity">
    <text evidence="2 17">Belongs to the cation transport ATPase (P-type) (TC 3.A.3) family. Type IV subfamily.</text>
</comment>
<keyword evidence="3" id="KW-0597">Phosphoprotein</keyword>
<feature type="binding site" evidence="15">
    <location>
        <position position="641"/>
    </location>
    <ligand>
        <name>ATP</name>
        <dbReference type="ChEBI" id="CHEBI:30616"/>
    </ligand>
</feature>
<gene>
    <name evidence="21" type="ORF">CVT26_004890</name>
</gene>